<dbReference type="RefSeq" id="WP_099089300.1">
    <property type="nucleotide sequence ID" value="NZ_CP093217.1"/>
</dbReference>
<protein>
    <recommendedName>
        <fullName evidence="1">DUF7147 domain-containing protein</fullName>
    </recommendedName>
</protein>
<evidence type="ECO:0000313" key="3">
    <source>
        <dbReference type="EMBL" id="UQW80719.1"/>
    </source>
</evidence>
<reference evidence="3" key="4">
    <citation type="submission" date="2022-03" db="EMBL/GenBank/DDBJ databases">
        <title>Complete Genome Sequence of Staphylococcus edaphicus strain CCM 8731.</title>
        <authorList>
            <person name="Rimmer C.O."/>
            <person name="Thomas J.C."/>
        </authorList>
    </citation>
    <scope>NUCLEOTIDE SEQUENCE</scope>
    <source>
        <strain evidence="3">CCM 8731</strain>
    </source>
</reference>
<reference evidence="4" key="2">
    <citation type="submission" date="2017-10" db="EMBL/GenBank/DDBJ databases">
        <title>Staphylococcus edaphicus sp. nov., isolated in Antarctica, harbouring mecC gene and genomic islands essential in adaptation to extreme environment.</title>
        <authorList>
            <person name="Pantucek R."/>
            <person name="Sedlacek I."/>
            <person name="Indrakova A."/>
            <person name="Vrbovska V."/>
            <person name="Maslanova I."/>
            <person name="Kovarovic V."/>
            <person name="Svec P."/>
            <person name="Kralova S."/>
            <person name="Kristofova L."/>
            <person name="Keklakova J."/>
            <person name="Petras P."/>
            <person name="Doskar J."/>
        </authorList>
    </citation>
    <scope>NUCLEOTIDE SEQUENCE [LARGE SCALE GENOMIC DNA]</scope>
    <source>
        <strain evidence="4">CCM 5085</strain>
    </source>
</reference>
<dbReference type="EMBL" id="CP093217">
    <property type="protein sequence ID" value="UQW80719.1"/>
    <property type="molecule type" value="Genomic_DNA"/>
</dbReference>
<evidence type="ECO:0000313" key="5">
    <source>
        <dbReference type="Proteomes" id="UP001056588"/>
    </source>
</evidence>
<dbReference type="Pfam" id="PF23648">
    <property type="entry name" value="DUF7147"/>
    <property type="match status" value="1"/>
</dbReference>
<feature type="domain" description="DUF7147" evidence="1">
    <location>
        <begin position="1"/>
        <end position="125"/>
    </location>
</feature>
<evidence type="ECO:0000313" key="2">
    <source>
        <dbReference type="EMBL" id="PHK50609.1"/>
    </source>
</evidence>
<dbReference type="EMBL" id="MRZN01000002">
    <property type="protein sequence ID" value="PHK50609.1"/>
    <property type="molecule type" value="Genomic_DNA"/>
</dbReference>
<organism evidence="2 4">
    <name type="scientific">Staphylococcus edaphicus</name>
    <dbReference type="NCBI Taxonomy" id="1955013"/>
    <lineage>
        <taxon>Bacteria</taxon>
        <taxon>Bacillati</taxon>
        <taxon>Bacillota</taxon>
        <taxon>Bacilli</taxon>
        <taxon>Bacillales</taxon>
        <taxon>Staphylococcaceae</taxon>
        <taxon>Staphylococcus</taxon>
    </lineage>
</organism>
<accession>A0A2C6WQE5</accession>
<dbReference type="Proteomes" id="UP000223828">
    <property type="component" value="Unassembled WGS sequence"/>
</dbReference>
<gene>
    <name evidence="2" type="ORF">BTJ66_01860</name>
    <name evidence="3" type="ORF">MNY58_08970</name>
</gene>
<evidence type="ECO:0000313" key="4">
    <source>
        <dbReference type="Proteomes" id="UP000223828"/>
    </source>
</evidence>
<keyword evidence="5" id="KW-1185">Reference proteome</keyword>
<dbReference type="Proteomes" id="UP001056588">
    <property type="component" value="Chromosome"/>
</dbReference>
<dbReference type="AlphaFoldDB" id="A0A2C6WQE5"/>
<evidence type="ECO:0000259" key="1">
    <source>
        <dbReference type="Pfam" id="PF23648"/>
    </source>
</evidence>
<reference evidence="2" key="1">
    <citation type="journal article" date="2017" name="Appl. Environ. Microbiol.">
        <title>Staphylococcus edaphicus sp. nov., isolated in Antarctica, harbours mecC gene and genomic islands with suspected role in adaptation to extreme environment.</title>
        <authorList>
            <person name="Pantucek R."/>
            <person name="Sedlacek I."/>
            <person name="Indrakova A."/>
            <person name="Vrbovska V."/>
            <person name="Maslanova I."/>
            <person name="Kovarovic V."/>
            <person name="Svec P."/>
            <person name="Kralova S."/>
            <person name="Kristofova L."/>
            <person name="Keklakova J."/>
            <person name="Petras P."/>
            <person name="Doskar J."/>
        </authorList>
    </citation>
    <scope>NUCLEOTIDE SEQUENCE</scope>
    <source>
        <strain evidence="2">CCM 8730</strain>
    </source>
</reference>
<reference evidence="2" key="3">
    <citation type="submission" date="2017-10" db="EMBL/GenBank/DDBJ databases">
        <authorList>
            <person name="Vrbovska V."/>
            <person name="Kovarovic V."/>
            <person name="Indrakova A."/>
        </authorList>
    </citation>
    <scope>NUCLEOTIDE SEQUENCE</scope>
    <source>
        <strain evidence="2">CCM 8730</strain>
    </source>
</reference>
<sequence>MKQSFIKLGEGLTDLFEFNTLIEFNYQRIAHIVYFHSSKYENQRSSVAIIMEPTRERHFQAMYIMINAIKYPYPDSNKKFELINDQAAKYHVDVKAIDVQPPDFFPDNELYFNYLTSVLRLQRWIPPLQ</sequence>
<dbReference type="OrthoDB" id="2427086at2"/>
<name>A0A2C6WQE5_9STAP</name>
<dbReference type="InterPro" id="IPR055571">
    <property type="entry name" value="DUF7147"/>
</dbReference>
<proteinExistence type="predicted"/>